<dbReference type="EMBL" id="NEWL01000006">
    <property type="protein sequence ID" value="OXB88452.1"/>
    <property type="molecule type" value="Genomic_DNA"/>
</dbReference>
<dbReference type="InterPro" id="IPR017853">
    <property type="entry name" value="GH"/>
</dbReference>
<accession>A0ABX4DHP4</accession>
<gene>
    <name evidence="3" type="ORF">B9L21_11445</name>
</gene>
<dbReference type="PANTHER" id="PTHR10066:SF67">
    <property type="entry name" value="BETA-GLUCURONIDASE"/>
    <property type="match status" value="1"/>
</dbReference>
<sequence length="85" mass="9919">MFTCKWELLQTFEQHKQVIKELIARDKNHPSVVMWSIANEPASEEEGAYEYFQPLVELAKQLDPQKRPVTIVVHLGAAPETDRKW</sequence>
<proteinExistence type="inferred from homology"/>
<dbReference type="Gene3D" id="3.20.20.80">
    <property type="entry name" value="Glycosidases"/>
    <property type="match status" value="1"/>
</dbReference>
<dbReference type="Pfam" id="PF02836">
    <property type="entry name" value="Glyco_hydro_2_C"/>
    <property type="match status" value="1"/>
</dbReference>
<organism evidence="3 4">
    <name type="scientific">Geobacillus uzenensis</name>
    <dbReference type="NCBI Taxonomy" id="129339"/>
    <lineage>
        <taxon>Bacteria</taxon>
        <taxon>Bacillati</taxon>
        <taxon>Bacillota</taxon>
        <taxon>Bacilli</taxon>
        <taxon>Bacillales</taxon>
        <taxon>Anoxybacillaceae</taxon>
        <taxon>Geobacillus</taxon>
    </lineage>
</organism>
<evidence type="ECO:0000313" key="4">
    <source>
        <dbReference type="Proteomes" id="UP000198364"/>
    </source>
</evidence>
<comment type="caution">
    <text evidence="3">The sequence shown here is derived from an EMBL/GenBank/DDBJ whole genome shotgun (WGS) entry which is preliminary data.</text>
</comment>
<dbReference type="InterPro" id="IPR023232">
    <property type="entry name" value="Glyco_hydro_2_AS"/>
</dbReference>
<evidence type="ECO:0000259" key="2">
    <source>
        <dbReference type="Pfam" id="PF02836"/>
    </source>
</evidence>
<dbReference type="InterPro" id="IPR006103">
    <property type="entry name" value="Glyco_hydro_2_cat"/>
</dbReference>
<dbReference type="PANTHER" id="PTHR10066">
    <property type="entry name" value="BETA-GLUCURONIDASE"/>
    <property type="match status" value="1"/>
</dbReference>
<comment type="similarity">
    <text evidence="1">Belongs to the glycosyl hydrolase 2 family.</text>
</comment>
<feature type="domain" description="Glycoside hydrolase family 2 catalytic" evidence="2">
    <location>
        <begin position="12"/>
        <end position="74"/>
    </location>
</feature>
<name>A0ABX4DHP4_9BACL</name>
<keyword evidence="4" id="KW-1185">Reference proteome</keyword>
<evidence type="ECO:0000313" key="3">
    <source>
        <dbReference type="EMBL" id="OXB88452.1"/>
    </source>
</evidence>
<evidence type="ECO:0000256" key="1">
    <source>
        <dbReference type="ARBA" id="ARBA00007401"/>
    </source>
</evidence>
<protein>
    <recommendedName>
        <fullName evidence="2">Glycoside hydrolase family 2 catalytic domain-containing protein</fullName>
    </recommendedName>
</protein>
<dbReference type="Proteomes" id="UP000198364">
    <property type="component" value="Unassembled WGS sequence"/>
</dbReference>
<dbReference type="PROSITE" id="PS00608">
    <property type="entry name" value="GLYCOSYL_HYDROL_F2_2"/>
    <property type="match status" value="1"/>
</dbReference>
<reference evidence="3 4" key="1">
    <citation type="submission" date="2017-05" db="EMBL/GenBank/DDBJ databases">
        <title>The genome sequence of Geobacillus uzenensis BGSC 92A1.</title>
        <authorList>
            <person name="Ramaloko W.T."/>
            <person name="Koen N."/>
            <person name="Polliack S."/>
            <person name="Aliyu H."/>
            <person name="Lebre P."/>
            <person name="Mohr T."/>
            <person name="Oswald F."/>
            <person name="Zwick M."/>
            <person name="Neumann A."/>
            <person name="Syldatk C."/>
            <person name="Cowan D."/>
            <person name="De Maayer P."/>
        </authorList>
    </citation>
    <scope>NUCLEOTIDE SEQUENCE [LARGE SCALE GENOMIC DNA]</scope>
    <source>
        <strain evidence="3 4">BGSC 92A1</strain>
    </source>
</reference>
<dbReference type="SUPFAM" id="SSF51445">
    <property type="entry name" value="(Trans)glycosidases"/>
    <property type="match status" value="1"/>
</dbReference>